<dbReference type="InterPro" id="IPR025902">
    <property type="entry name" value="LssY-like-C_dom"/>
</dbReference>
<keyword evidence="1" id="KW-0472">Membrane</keyword>
<keyword evidence="1" id="KW-1133">Transmembrane helix</keyword>
<dbReference type="Pfam" id="PF14067">
    <property type="entry name" value="LssY_C"/>
    <property type="match status" value="1"/>
</dbReference>
<reference evidence="3 4" key="1">
    <citation type="submission" date="2023-05" db="EMBL/GenBank/DDBJ databases">
        <title>Sedimentitalea sp. nov. JM2-8.</title>
        <authorList>
            <person name="Huang J."/>
        </authorList>
    </citation>
    <scope>NUCLEOTIDE SEQUENCE [LARGE SCALE GENOMIC DNA]</scope>
    <source>
        <strain evidence="3 4">JM2-8</strain>
    </source>
</reference>
<feature type="domain" description="LssY-like C-terminal" evidence="2">
    <location>
        <begin position="37"/>
        <end position="219"/>
    </location>
</feature>
<feature type="transmembrane region" description="Helical" evidence="1">
    <location>
        <begin position="6"/>
        <end position="25"/>
    </location>
</feature>
<comment type="caution">
    <text evidence="3">The sequence shown here is derived from an EMBL/GenBank/DDBJ whole genome shotgun (WGS) entry which is preliminary data.</text>
</comment>
<name>A0ABT7FBS0_9RHOB</name>
<evidence type="ECO:0000313" key="3">
    <source>
        <dbReference type="EMBL" id="MDK3072557.1"/>
    </source>
</evidence>
<dbReference type="EMBL" id="JASNJE010000005">
    <property type="protein sequence ID" value="MDK3072557.1"/>
    <property type="molecule type" value="Genomic_DNA"/>
</dbReference>
<accession>A0ABT7FBS0</accession>
<protein>
    <submittedName>
        <fullName evidence="3">LssY C-terminal domain-containing protein</fullName>
    </submittedName>
</protein>
<dbReference type="RefSeq" id="WP_284484501.1">
    <property type="nucleotide sequence ID" value="NZ_JASNJE010000005.1"/>
</dbReference>
<evidence type="ECO:0000313" key="4">
    <source>
        <dbReference type="Proteomes" id="UP001227126"/>
    </source>
</evidence>
<gene>
    <name evidence="3" type="ORF">QO034_05480</name>
</gene>
<keyword evidence="1" id="KW-0812">Transmembrane</keyword>
<sequence length="227" mass="25030">MLAVGLAGLLAVYVFIAYLMAPLLWDRFSDHHPSLKDNPRLTETGDGHPGGPLNVALIGSEEQVREIFAAAKWYDAEALGLKSDLKIAVGTILKRPDPDAPVSKLYLFGRPEDLAFEQPVDGNPRQRNHVRFWKAEKPSSSGRTIWIGAASYDERVGLSHTTGQVTHHIAPDVDKERDRLFEDLKATSELSESYEVPGFQTILRGRNGGGDPWYTDGALRVGIIAQD</sequence>
<organism evidence="3 4">
    <name type="scientific">Sedimentitalea xiamensis</name>
    <dbReference type="NCBI Taxonomy" id="3050037"/>
    <lineage>
        <taxon>Bacteria</taxon>
        <taxon>Pseudomonadati</taxon>
        <taxon>Pseudomonadota</taxon>
        <taxon>Alphaproteobacteria</taxon>
        <taxon>Rhodobacterales</taxon>
        <taxon>Paracoccaceae</taxon>
        <taxon>Sedimentitalea</taxon>
    </lineage>
</organism>
<keyword evidence="4" id="KW-1185">Reference proteome</keyword>
<evidence type="ECO:0000256" key="1">
    <source>
        <dbReference type="SAM" id="Phobius"/>
    </source>
</evidence>
<evidence type="ECO:0000259" key="2">
    <source>
        <dbReference type="Pfam" id="PF14067"/>
    </source>
</evidence>
<dbReference type="Proteomes" id="UP001227126">
    <property type="component" value="Unassembled WGS sequence"/>
</dbReference>
<proteinExistence type="predicted"/>